<evidence type="ECO:0000256" key="1">
    <source>
        <dbReference type="ARBA" id="ARBA00004922"/>
    </source>
</evidence>
<name>A0A5C5FXU9_9BASI</name>
<comment type="similarity">
    <text evidence="2">Belongs to the glycosyltransferase 41 family. O-GlcNAc transferase subfamily.</text>
</comment>
<dbReference type="Gene3D" id="3.40.50.11380">
    <property type="match status" value="1"/>
</dbReference>
<keyword evidence="4" id="KW-0328">Glycosyltransferase</keyword>
<dbReference type="SUPFAM" id="SSF48452">
    <property type="entry name" value="TPR-like"/>
    <property type="match status" value="1"/>
</dbReference>
<dbReference type="GO" id="GO:0006493">
    <property type="term" value="P:protein O-linked glycosylation"/>
    <property type="evidence" value="ECO:0007669"/>
    <property type="project" value="TreeGrafter"/>
</dbReference>
<keyword evidence="6" id="KW-0677">Repeat</keyword>
<comment type="caution">
    <text evidence="11">The sequence shown here is derived from an EMBL/GenBank/DDBJ whole genome shotgun (WGS) entry which is preliminary data.</text>
</comment>
<dbReference type="PANTHER" id="PTHR44998:SF1">
    <property type="entry name" value="UDP-N-ACETYLGLUCOSAMINE--PEPTIDE N-ACETYLGLUCOSAMINYLTRANSFERASE 110 KDA SUBUNIT"/>
    <property type="match status" value="1"/>
</dbReference>
<feature type="compositionally biased region" description="Polar residues" evidence="9">
    <location>
        <begin position="523"/>
        <end position="532"/>
    </location>
</feature>
<dbReference type="SMART" id="SM00028">
    <property type="entry name" value="TPR"/>
    <property type="match status" value="3"/>
</dbReference>
<keyword evidence="5" id="KW-0808">Transferase</keyword>
<evidence type="ECO:0000256" key="3">
    <source>
        <dbReference type="ARBA" id="ARBA00011970"/>
    </source>
</evidence>
<accession>A0A5C5FXU9</accession>
<feature type="domain" description="O-GlcNAc transferase C-terminal" evidence="10">
    <location>
        <begin position="1653"/>
        <end position="1807"/>
    </location>
</feature>
<feature type="compositionally biased region" description="Low complexity" evidence="9">
    <location>
        <begin position="33"/>
        <end position="46"/>
    </location>
</feature>
<feature type="repeat" description="TPR" evidence="8">
    <location>
        <begin position="1101"/>
        <end position="1134"/>
    </location>
</feature>
<dbReference type="STRING" id="5288.A0A5C5FXU9"/>
<organism evidence="11 12">
    <name type="scientific">Rhodotorula diobovata</name>
    <dbReference type="NCBI Taxonomy" id="5288"/>
    <lineage>
        <taxon>Eukaryota</taxon>
        <taxon>Fungi</taxon>
        <taxon>Dikarya</taxon>
        <taxon>Basidiomycota</taxon>
        <taxon>Pucciniomycotina</taxon>
        <taxon>Microbotryomycetes</taxon>
        <taxon>Sporidiobolales</taxon>
        <taxon>Sporidiobolaceae</taxon>
        <taxon>Rhodotorula</taxon>
    </lineage>
</organism>
<evidence type="ECO:0000256" key="7">
    <source>
        <dbReference type="ARBA" id="ARBA00022803"/>
    </source>
</evidence>
<evidence type="ECO:0000256" key="8">
    <source>
        <dbReference type="PROSITE-ProRule" id="PRU00339"/>
    </source>
</evidence>
<dbReference type="PROSITE" id="PS50293">
    <property type="entry name" value="TPR_REGION"/>
    <property type="match status" value="1"/>
</dbReference>
<evidence type="ECO:0000313" key="12">
    <source>
        <dbReference type="Proteomes" id="UP000311382"/>
    </source>
</evidence>
<gene>
    <name evidence="11" type="ORF">DMC30DRAFT_350179</name>
</gene>
<dbReference type="PANTHER" id="PTHR44998">
    <property type="match status" value="1"/>
</dbReference>
<reference evidence="11 12" key="1">
    <citation type="submission" date="2019-03" db="EMBL/GenBank/DDBJ databases">
        <title>Rhodosporidium diobovatum UCD-FST 08-225 genome sequencing, assembly, and annotation.</title>
        <authorList>
            <person name="Fakankun I.U."/>
            <person name="Fristensky B."/>
            <person name="Levin D.B."/>
        </authorList>
    </citation>
    <scope>NUCLEOTIDE SEQUENCE [LARGE SCALE GENOMIC DNA]</scope>
    <source>
        <strain evidence="11 12">UCD-FST 08-225</strain>
    </source>
</reference>
<feature type="region of interest" description="Disordered" evidence="9">
    <location>
        <begin position="507"/>
        <end position="598"/>
    </location>
</feature>
<feature type="domain" description="O-GlcNAc transferase C-terminal" evidence="10">
    <location>
        <begin position="1358"/>
        <end position="1544"/>
    </location>
</feature>
<dbReference type="InterPro" id="IPR011990">
    <property type="entry name" value="TPR-like_helical_dom_sf"/>
</dbReference>
<evidence type="ECO:0000313" key="11">
    <source>
        <dbReference type="EMBL" id="TNY21693.1"/>
    </source>
</evidence>
<dbReference type="EC" id="2.4.1.255" evidence="3"/>
<feature type="region of interest" description="Disordered" evidence="9">
    <location>
        <begin position="1"/>
        <end position="68"/>
    </location>
</feature>
<dbReference type="Pfam" id="PF13374">
    <property type="entry name" value="TPR_10"/>
    <property type="match status" value="1"/>
</dbReference>
<dbReference type="Pfam" id="PF13844">
    <property type="entry name" value="Glyco_transf_41"/>
    <property type="match status" value="2"/>
</dbReference>
<dbReference type="Gene3D" id="3.40.50.2000">
    <property type="entry name" value="Glycogen Phosphorylase B"/>
    <property type="match status" value="1"/>
</dbReference>
<protein>
    <recommendedName>
        <fullName evidence="3">protein O-GlcNAc transferase</fullName>
        <ecNumber evidence="3">2.4.1.255</ecNumber>
    </recommendedName>
</protein>
<evidence type="ECO:0000259" key="10">
    <source>
        <dbReference type="Pfam" id="PF13844"/>
    </source>
</evidence>
<dbReference type="GO" id="GO:0097363">
    <property type="term" value="F:protein O-acetylglucosaminyltransferase activity"/>
    <property type="evidence" value="ECO:0007669"/>
    <property type="project" value="UniProtKB-EC"/>
</dbReference>
<dbReference type="InterPro" id="IPR019734">
    <property type="entry name" value="TPR_rpt"/>
</dbReference>
<dbReference type="Proteomes" id="UP000311382">
    <property type="component" value="Unassembled WGS sequence"/>
</dbReference>
<keyword evidence="7 8" id="KW-0802">TPR repeat</keyword>
<dbReference type="Gene3D" id="1.25.40.10">
    <property type="entry name" value="Tetratricopeptide repeat domain"/>
    <property type="match status" value="3"/>
</dbReference>
<keyword evidence="12" id="KW-1185">Reference proteome</keyword>
<feature type="region of interest" description="Disordered" evidence="9">
    <location>
        <begin position="386"/>
        <end position="405"/>
    </location>
</feature>
<comment type="pathway">
    <text evidence="1">Protein modification; protein glycosylation.</text>
</comment>
<feature type="repeat" description="TPR" evidence="8">
    <location>
        <begin position="695"/>
        <end position="728"/>
    </location>
</feature>
<proteinExistence type="inferred from homology"/>
<dbReference type="Pfam" id="PF13181">
    <property type="entry name" value="TPR_8"/>
    <property type="match status" value="2"/>
</dbReference>
<feature type="repeat" description="TPR" evidence="8">
    <location>
        <begin position="1135"/>
        <end position="1168"/>
    </location>
</feature>
<feature type="compositionally biased region" description="Low complexity" evidence="9">
    <location>
        <begin position="507"/>
        <end position="520"/>
    </location>
</feature>
<evidence type="ECO:0000256" key="4">
    <source>
        <dbReference type="ARBA" id="ARBA00022676"/>
    </source>
</evidence>
<dbReference type="PROSITE" id="PS50005">
    <property type="entry name" value="TPR"/>
    <property type="match status" value="3"/>
</dbReference>
<dbReference type="EMBL" id="SOZI01000038">
    <property type="protein sequence ID" value="TNY21693.1"/>
    <property type="molecule type" value="Genomic_DNA"/>
</dbReference>
<sequence>MAARQNGGPNGVNQNRLSPALAGSAAVSTRGKSPSPSLSALSLPSFPVLPPSAPTADQTFQTPSQVSSILSLPPPLLLELARTDSLQEQRAIAEQKGVKGYLSSMAIPPPSPTTLVNTIAREGLAMTPAGALPAPTGMTAGSSASSLTSASATASTPAAAASLSPPFSLPLTLPLSSASAYDGSDGQGHPSIPVLLGQVFAPPPLTPGLLAPIPGIPNLGDVLRLSTTPAHEHPPTSSTSFEPVFASVEQWSVHAAQEHVSSAPAATRPGLPTSRSFNAREVAHLAQQLKGWALSEQSKQVDQRVAEAKSAAVVLAAQAATSAEHADAAAATTATAAAADGEPAAAELGAYADVYKKQLDALASGYFAQLHRDALKRLTDEKVDSAATPASGAPPASGALASPGLSLSASQAPTLTSLTSLTGARSQAEAMHVRASAAAAVAAQVLAAEELARHAGEKLVGMGVDPRRVVEEVEELVEEQKGSRRGSVAAHEKLGVSLAAATASAAASGVPSSAAMGAPGMRRSSTTGTHASGSEPMAVEDVGLVPTPSTAPVARTSAAADQHQGQPPAAPSPSLAQLSSLPPAQQPHAASAAHAAAAAAHQDGTAGLPSMGEMPDLAALATSEKRDYLLAFAHQTYSTDPQSANLLPLLHTLEAVHPDHLPTLLLISCVYYTRGELESSLYYNKRLLGFDPSYVEAMSNIGTTLRAMGKWMEAEAWWWKAIKLRPTYWDATENLLGVLCNPGSMAQPATAGQPAPPLLPRYKEALVLCDYVESQIFAQPASVAHPAFPVTQGAFLRPLAAIPRPRTLPAAIPFNHVHRLQNLFFAKGNLRLALGDGPGAQDEYEKAVEVALSLPEWARGQVPASLRWPVEGCTVRDLVVAAVVIGRILAAFAENAALVPQVARELGVTDEHGGVPFERLMRTVRDGGDAYVRRLLAMGGGVLPTVLLEPSLLQQLPGMLFSETRSTLPAMYDAAVASNHVAADDPSRKGVVQSTNQTTSTMLLTLAKILQDSLGPTSGAAKLTLGGVPASQSLLLPLYYVALALYPSPSTCNNLGILLSTLNATTVIGSQDPSKPPTVLSGQQLAMRYYEAGLKLDPRHPHLYTNLGSLLKDMGQLPQAVAMYRRAVEFNPSFDVALANLANAVKDTGDVEGSIPFYRRAVELNPKFPEAVCGLVNALGGVCNWQGRGGVGEEWLVDAQGQLRFVRTADGKRVREGYMRQISDLVRKQLVEGSAYGVGALRTYGGLDEWLTLVSQALYGVSPAEAGEAAMKPWVARFQFLLGDYDRSALRINEGGYLVRLVERLMRRIQRRWYVDAYGRNAYAPAGGPHPQRITPTQADVVRYRRPPLPPSLPPIPVPTVLPFHCFTLPVTARETRLISHRTGLRISHATLNQPWMPPIVYPPPRPPVDGKINVGYVSSDLGNHPLSHLMQSVFGYHDLSRFNVYVYATSPSDKSPYRLKIEAESQHFVDVSRLSTEQIVNRIVHDEIHVLINLSGYTKGARNEVFAARPAPVQMSYMGFASTLAAGWCDYFIVDPIVCPPRLVSGNQWRWVTGYSKSPTPDPAYVPAPTDFEGDPDPESDNETFVYTEKLMYLPHSYFVTDHKQAWREDENAGVVPGGAPLRTSLPADSPEAAWALEEHKRWQMRKQMFPHIRDDTVIFANWNQLYKIDPFIFRIWLSILTQHLNSILWLLRFPAPGEAHLKETAVRWAGQEVADRVVFTDVANKNEHVMRGRIADLFLDTTECNAHTTAADILWSGTPILTLPRHEHKMCSRVAASIAVATGLGPQMIVPSAEAYEQRALALAAGLSYEVVPPREDAQEGTIEGREQRRARGELADMRKRLFLERERSPLFDTRRWTANLEKGIVEAWERYVSGAEFEDDPSWASGPGRTLASIWVADDHDGHNVEARTPYFE</sequence>
<dbReference type="InterPro" id="IPR029489">
    <property type="entry name" value="OGT/SEC/SPY_C"/>
</dbReference>
<evidence type="ECO:0000256" key="5">
    <source>
        <dbReference type="ARBA" id="ARBA00022679"/>
    </source>
</evidence>
<feature type="compositionally biased region" description="Low complexity" evidence="9">
    <location>
        <begin position="572"/>
        <end position="598"/>
    </location>
</feature>
<dbReference type="OrthoDB" id="421121at2759"/>
<evidence type="ECO:0000256" key="9">
    <source>
        <dbReference type="SAM" id="MobiDB-lite"/>
    </source>
</evidence>
<evidence type="ECO:0000256" key="2">
    <source>
        <dbReference type="ARBA" id="ARBA00005386"/>
    </source>
</evidence>
<evidence type="ECO:0000256" key="6">
    <source>
        <dbReference type="ARBA" id="ARBA00022737"/>
    </source>
</evidence>